<name>A0A2Z6N7L6_TRISU</name>
<organism evidence="2 3">
    <name type="scientific">Trifolium subterraneum</name>
    <name type="common">Subterranean clover</name>
    <dbReference type="NCBI Taxonomy" id="3900"/>
    <lineage>
        <taxon>Eukaryota</taxon>
        <taxon>Viridiplantae</taxon>
        <taxon>Streptophyta</taxon>
        <taxon>Embryophyta</taxon>
        <taxon>Tracheophyta</taxon>
        <taxon>Spermatophyta</taxon>
        <taxon>Magnoliopsida</taxon>
        <taxon>eudicotyledons</taxon>
        <taxon>Gunneridae</taxon>
        <taxon>Pentapetalae</taxon>
        <taxon>rosids</taxon>
        <taxon>fabids</taxon>
        <taxon>Fabales</taxon>
        <taxon>Fabaceae</taxon>
        <taxon>Papilionoideae</taxon>
        <taxon>50 kb inversion clade</taxon>
        <taxon>NPAAA clade</taxon>
        <taxon>Hologalegina</taxon>
        <taxon>IRL clade</taxon>
        <taxon>Trifolieae</taxon>
        <taxon>Trifolium</taxon>
    </lineage>
</organism>
<feature type="compositionally biased region" description="Acidic residues" evidence="1">
    <location>
        <begin position="78"/>
        <end position="95"/>
    </location>
</feature>
<reference evidence="3" key="1">
    <citation type="journal article" date="2017" name="Front. Plant Sci.">
        <title>Climate Clever Clovers: New Paradigm to Reduce the Environmental Footprint of Ruminants by Breeding Low Methanogenic Forages Utilizing Haplotype Variation.</title>
        <authorList>
            <person name="Kaur P."/>
            <person name="Appels R."/>
            <person name="Bayer P.E."/>
            <person name="Keeble-Gagnere G."/>
            <person name="Wang J."/>
            <person name="Hirakawa H."/>
            <person name="Shirasawa K."/>
            <person name="Vercoe P."/>
            <person name="Stefanova K."/>
            <person name="Durmic Z."/>
            <person name="Nichols P."/>
            <person name="Revell C."/>
            <person name="Isobe S.N."/>
            <person name="Edwards D."/>
            <person name="Erskine W."/>
        </authorList>
    </citation>
    <scope>NUCLEOTIDE SEQUENCE [LARGE SCALE GENOMIC DNA]</scope>
    <source>
        <strain evidence="3">cv. Daliak</strain>
    </source>
</reference>
<sequence length="95" mass="10705">MTEANNKNQGKTKQYQNNKESAPTRQKHDFYPTRNQFKSMVEAGTGIEAIVCSYSCATRTTAMNTTTAVKTTRRENYSDEDCNGDGDNDTCLDQY</sequence>
<evidence type="ECO:0000313" key="2">
    <source>
        <dbReference type="EMBL" id="GAU40838.1"/>
    </source>
</evidence>
<feature type="region of interest" description="Disordered" evidence="1">
    <location>
        <begin position="68"/>
        <end position="95"/>
    </location>
</feature>
<feature type="region of interest" description="Disordered" evidence="1">
    <location>
        <begin position="1"/>
        <end position="32"/>
    </location>
</feature>
<evidence type="ECO:0000256" key="1">
    <source>
        <dbReference type="SAM" id="MobiDB-lite"/>
    </source>
</evidence>
<proteinExistence type="predicted"/>
<keyword evidence="3" id="KW-1185">Reference proteome</keyword>
<dbReference type="AlphaFoldDB" id="A0A2Z6N7L6"/>
<protein>
    <submittedName>
        <fullName evidence="2">Uncharacterized protein</fullName>
    </submittedName>
</protein>
<evidence type="ECO:0000313" key="3">
    <source>
        <dbReference type="Proteomes" id="UP000242715"/>
    </source>
</evidence>
<accession>A0A2Z6N7L6</accession>
<dbReference type="Proteomes" id="UP000242715">
    <property type="component" value="Unassembled WGS sequence"/>
</dbReference>
<gene>
    <name evidence="2" type="ORF">TSUD_111690</name>
</gene>
<dbReference type="EMBL" id="DF973830">
    <property type="protein sequence ID" value="GAU40838.1"/>
    <property type="molecule type" value="Genomic_DNA"/>
</dbReference>
<feature type="compositionally biased region" description="Polar residues" evidence="1">
    <location>
        <begin position="1"/>
        <end position="24"/>
    </location>
</feature>